<dbReference type="RefSeq" id="WP_014143841.1">
    <property type="nucleotide sequence ID" value="NC_016111.1"/>
</dbReference>
<evidence type="ECO:0000259" key="1">
    <source>
        <dbReference type="SMART" id="SM00382"/>
    </source>
</evidence>
<dbReference type="eggNOG" id="COG3903">
    <property type="taxonomic scope" value="Bacteria"/>
</dbReference>
<dbReference type="InterPro" id="IPR011990">
    <property type="entry name" value="TPR-like_helical_dom_sf"/>
</dbReference>
<dbReference type="PATRIC" id="fig|1003195.11.peg.4587"/>
<dbReference type="PRINTS" id="PR00364">
    <property type="entry name" value="DISEASERSIST"/>
</dbReference>
<feature type="domain" description="AAA+ ATPase" evidence="1">
    <location>
        <begin position="34"/>
        <end position="173"/>
    </location>
</feature>
<dbReference type="SUPFAM" id="SSF52540">
    <property type="entry name" value="P-loop containing nucleoside triphosphate hydrolases"/>
    <property type="match status" value="1"/>
</dbReference>
<dbReference type="InterPro" id="IPR003593">
    <property type="entry name" value="AAA+_ATPase"/>
</dbReference>
<dbReference type="InterPro" id="IPR019734">
    <property type="entry name" value="TPR_rpt"/>
</dbReference>
<protein>
    <submittedName>
        <fullName evidence="2">Putative regulator protein</fullName>
    </submittedName>
</protein>
<accession>G8WWV5</accession>
<accession>F8K2T3</accession>
<dbReference type="Gene3D" id="1.25.40.10">
    <property type="entry name" value="Tetratricopeptide repeat domain"/>
    <property type="match status" value="2"/>
</dbReference>
<gene>
    <name evidence="2" type="ordered locus">SCATT_30980</name>
</gene>
<dbReference type="SMART" id="SM00028">
    <property type="entry name" value="TPR"/>
    <property type="match status" value="5"/>
</dbReference>
<dbReference type="Gene3D" id="3.40.50.300">
    <property type="entry name" value="P-loop containing nucleotide triphosphate hydrolases"/>
    <property type="match status" value="1"/>
</dbReference>
<dbReference type="PANTHER" id="PTHR47691">
    <property type="entry name" value="REGULATOR-RELATED"/>
    <property type="match status" value="1"/>
</dbReference>
<evidence type="ECO:0000313" key="2">
    <source>
        <dbReference type="EMBL" id="AEW95469.1"/>
    </source>
</evidence>
<dbReference type="PANTHER" id="PTHR47691:SF3">
    <property type="entry name" value="HTH-TYPE TRANSCRIPTIONAL REGULATOR RV0890C-RELATED"/>
    <property type="match status" value="1"/>
</dbReference>
<dbReference type="SMART" id="SM00382">
    <property type="entry name" value="AAA"/>
    <property type="match status" value="1"/>
</dbReference>
<dbReference type="STRING" id="1003195.SCATT_30980"/>
<dbReference type="SUPFAM" id="SSF48452">
    <property type="entry name" value="TPR-like"/>
    <property type="match status" value="1"/>
</dbReference>
<dbReference type="OrthoDB" id="3861774at2"/>
<keyword evidence="3" id="KW-1185">Reference proteome</keyword>
<dbReference type="EMBL" id="CP003219">
    <property type="protein sequence ID" value="AEW95469.1"/>
    <property type="molecule type" value="Genomic_DNA"/>
</dbReference>
<reference evidence="3" key="1">
    <citation type="submission" date="2011-12" db="EMBL/GenBank/DDBJ databases">
        <title>Complete genome sequence of Streptomyces cattleya strain DSM 46488.</title>
        <authorList>
            <person name="Ou H.-Y."/>
            <person name="Li P."/>
            <person name="Zhao C."/>
            <person name="O'Hagan D."/>
            <person name="Deng Z."/>
        </authorList>
    </citation>
    <scope>NUCLEOTIDE SEQUENCE [LARGE SCALE GENOMIC DNA]</scope>
    <source>
        <strain evidence="3">ATCC 35852 / DSM 46488 / JCM 4925 / NBRC 14057 / NRRL 8057</strain>
    </source>
</reference>
<dbReference type="Proteomes" id="UP000007842">
    <property type="component" value="Chromosome"/>
</dbReference>
<evidence type="ECO:0000313" key="3">
    <source>
        <dbReference type="Proteomes" id="UP000007842"/>
    </source>
</evidence>
<dbReference type="KEGG" id="scy:SCATT_30980"/>
<name>F8K2T3_STREN</name>
<dbReference type="AlphaFoldDB" id="F8K2T3"/>
<dbReference type="Pfam" id="PF13181">
    <property type="entry name" value="TPR_8"/>
    <property type="match status" value="1"/>
</dbReference>
<dbReference type="Pfam" id="PF13424">
    <property type="entry name" value="TPR_12"/>
    <property type="match status" value="1"/>
</dbReference>
<organism evidence="2 3">
    <name type="scientific">Streptantibioticus cattleyicolor (strain ATCC 35852 / DSM 46488 / JCM 4925 / NBRC 14057 / NRRL 8057)</name>
    <name type="common">Streptomyces cattleya</name>
    <dbReference type="NCBI Taxonomy" id="1003195"/>
    <lineage>
        <taxon>Bacteria</taxon>
        <taxon>Bacillati</taxon>
        <taxon>Actinomycetota</taxon>
        <taxon>Actinomycetes</taxon>
        <taxon>Kitasatosporales</taxon>
        <taxon>Streptomycetaceae</taxon>
        <taxon>Streptantibioticus</taxon>
    </lineage>
</organism>
<dbReference type="InterPro" id="IPR027417">
    <property type="entry name" value="P-loop_NTPase"/>
</dbReference>
<proteinExistence type="predicted"/>
<dbReference type="HOGENOM" id="CLU_004665_2_1_11"/>
<dbReference type="KEGG" id="sct:SCAT_3106"/>
<sequence>MAYEIPPETVQFIDREAEQARIFRAVAEWSGGSRPLCVALRGLGGTGKTELAFRLARTLRERYPDQVLYVDLDDLRRDGVVEVADALGDLLRSLGVGRDWMGQTFKARCKQYWTQTDGKRLIVVIDNARYGSEVVPLLPASGAGLAIVTSHGPLYDLEDGAAVDVVLDPLDDRYAMELLRRAVDDARLVAEPDAAASLLRLCSGLPAALHVAARWLRKHRRRSLSHLLADLTTELHGKGLPMVERVWDAAYRGLGPGAARLYRLLAVVPGPSFTPAVAAAALGCDRDGADAALEELEAAGLLDDRDVLNTKDDRKRLPELLRAHAARRAREDGGDEERAEARQRIVRWYVRQAQRADAVVAGGRMTFATLFPAVDGVPDVPFRNAADDAGRTGSAAGWLHVERHALYACVRLAYAHGLDAEAWALCEPLWTHHLDHPGSAETIEVFRTGVAAAQRAGHLPALVRMRCQLARALWESGRMEEAAREVEQALSAAPSLGESGKERKLRASVVEFRGMLHSAQGDWAAAAPDFEMSCRMHREIANAYGVMLLTYRLGEALAALGDLERAATVLEQAHAEAAGLERERMTARTGFALGGVLHRLGRSAEARRLYTAALTSARRRGSDHDEARILDALAALAEETGNPAEARRHREAAHAIRTRNSAV</sequence>